<reference evidence="3" key="1">
    <citation type="submission" date="2023-07" db="EMBL/GenBank/DDBJ databases">
        <title>Conexibacter stalactiti sp. nov., isolated from stalactites in a lava cave and emended description of the genus Conexibacter.</title>
        <authorList>
            <person name="Lee S.D."/>
        </authorList>
    </citation>
    <scope>NUCLEOTIDE SEQUENCE [LARGE SCALE GENOMIC DNA]</scope>
    <source>
        <strain evidence="3">KCTC 39840</strain>
    </source>
</reference>
<sequence length="213" mass="23476">MSEPRRRFRRLDRAAIRAVIGEPHALIATKSAPTIGETARRFIAHAPFMTLATCDAHGRADCSPRGDGPGFVKVLDERTIALPDRTGNRLVQSFENLLENPAVGTLFFVPGLRETLRVNGTGYVTDDAQLLERFTADGRRAKLALVVDVSEVYLHCGKALIRSGLWDPRWQSLAEATTRGVGVFSLREIEKGAPTGTSSAFDAWLEDVYLRQL</sequence>
<dbReference type="SUPFAM" id="SSF50475">
    <property type="entry name" value="FMN-binding split barrel"/>
    <property type="match status" value="1"/>
</dbReference>
<dbReference type="NCBIfam" id="TIGR04025">
    <property type="entry name" value="PPOX_FMN_DR2398"/>
    <property type="match status" value="1"/>
</dbReference>
<dbReference type="PANTHER" id="PTHR42815">
    <property type="entry name" value="FAD-BINDING, PUTATIVE (AFU_ORTHOLOGUE AFUA_6G07600)-RELATED"/>
    <property type="match status" value="1"/>
</dbReference>
<dbReference type="InterPro" id="IPR011576">
    <property type="entry name" value="Pyridox_Oxase_N"/>
</dbReference>
<organism evidence="2 3">
    <name type="scientific">Conexibacter stalactiti</name>
    <dbReference type="NCBI Taxonomy" id="1940611"/>
    <lineage>
        <taxon>Bacteria</taxon>
        <taxon>Bacillati</taxon>
        <taxon>Actinomycetota</taxon>
        <taxon>Thermoleophilia</taxon>
        <taxon>Solirubrobacterales</taxon>
        <taxon>Conexibacteraceae</taxon>
        <taxon>Conexibacter</taxon>
    </lineage>
</organism>
<comment type="caution">
    <text evidence="2">The sequence shown here is derived from an EMBL/GenBank/DDBJ whole genome shotgun (WGS) entry which is preliminary data.</text>
</comment>
<name>A0ABU4HUT3_9ACTN</name>
<dbReference type="Proteomes" id="UP001284601">
    <property type="component" value="Unassembled WGS sequence"/>
</dbReference>
<evidence type="ECO:0000313" key="2">
    <source>
        <dbReference type="EMBL" id="MDW5597000.1"/>
    </source>
</evidence>
<gene>
    <name evidence="2" type="ORF">R7226_21815</name>
</gene>
<proteinExistence type="predicted"/>
<dbReference type="InterPro" id="IPR012349">
    <property type="entry name" value="Split_barrel_FMN-bd"/>
</dbReference>
<dbReference type="RefSeq" id="WP_318599435.1">
    <property type="nucleotide sequence ID" value="NZ_JAWSTH010000071.1"/>
</dbReference>
<keyword evidence="3" id="KW-1185">Reference proteome</keyword>
<dbReference type="PANTHER" id="PTHR42815:SF2">
    <property type="entry name" value="FAD-BINDING, PUTATIVE (AFU_ORTHOLOGUE AFUA_6G07600)-RELATED"/>
    <property type="match status" value="1"/>
</dbReference>
<dbReference type="InterPro" id="IPR024029">
    <property type="entry name" value="Pyridox_Oxase_FMN-dep"/>
</dbReference>
<accession>A0ABU4HUT3</accession>
<evidence type="ECO:0000313" key="3">
    <source>
        <dbReference type="Proteomes" id="UP001284601"/>
    </source>
</evidence>
<evidence type="ECO:0000259" key="1">
    <source>
        <dbReference type="Pfam" id="PF01243"/>
    </source>
</evidence>
<dbReference type="EMBL" id="JAWSTH010000071">
    <property type="protein sequence ID" value="MDW5597000.1"/>
    <property type="molecule type" value="Genomic_DNA"/>
</dbReference>
<dbReference type="Gene3D" id="2.30.110.10">
    <property type="entry name" value="Electron Transport, Fmn-binding Protein, Chain A"/>
    <property type="match status" value="1"/>
</dbReference>
<protein>
    <submittedName>
        <fullName evidence="2">Pyridoxamine 5'-phosphate oxidase family protein</fullName>
    </submittedName>
</protein>
<feature type="domain" description="Pyridoxamine 5'-phosphate oxidase N-terminal" evidence="1">
    <location>
        <begin position="37"/>
        <end position="156"/>
    </location>
</feature>
<dbReference type="Pfam" id="PF01243">
    <property type="entry name" value="PNPOx_N"/>
    <property type="match status" value="1"/>
</dbReference>